<evidence type="ECO:0000256" key="4">
    <source>
        <dbReference type="ARBA" id="ARBA00023125"/>
    </source>
</evidence>
<dbReference type="SUPFAM" id="SSF46785">
    <property type="entry name" value="Winged helix' DNA-binding domain"/>
    <property type="match status" value="1"/>
</dbReference>
<evidence type="ECO:0000313" key="8">
    <source>
        <dbReference type="Proteomes" id="UP000612899"/>
    </source>
</evidence>
<evidence type="ECO:0000256" key="5">
    <source>
        <dbReference type="ARBA" id="ARBA00023163"/>
    </source>
</evidence>
<feature type="domain" description="HTH gntR-type" evidence="6">
    <location>
        <begin position="19"/>
        <end position="87"/>
    </location>
</feature>
<evidence type="ECO:0000313" key="7">
    <source>
        <dbReference type="EMBL" id="GIH01949.1"/>
    </source>
</evidence>
<dbReference type="EMBL" id="BONY01000001">
    <property type="protein sequence ID" value="GIH01949.1"/>
    <property type="molecule type" value="Genomic_DNA"/>
</dbReference>
<accession>A0A8J3Q1L6</accession>
<evidence type="ECO:0000256" key="2">
    <source>
        <dbReference type="ARBA" id="ARBA00022898"/>
    </source>
</evidence>
<sequence>MRYREILTFPIALRREAAQPLHEQIADQIAAAVETGTARRGARIPSTRTLADLLGVSRGVVDEAYDILHSRGYLTVRPGSGTFVRPEEPVASRPRGAVSGTRRWIFDFRPGQLCGEAFPIRAWRAAWRHASYEVPAAADPPALGMPELRRAIADHLAQTRGIVAAEHEVVITSGTVAGLRLVLEAMAGHRVAMERPMPPALLRLATDPLNGFPSDVPIAVVCPDGNRPLGMVMSAQRRAEALAWARCGGTLISLNRDAVFRPEVAGLPRLLEPGAQTVLVGGFGEVLTPTLKLGYAVVPKDLAARIGQLVHERGLQPPDLTQLAVARLLNDGTMVRQMHRLTHLYASKRALLPAARFAPAEAGTVLMRHPDAEAIANRLHDNGIRVETLGCYGVSEPPALVLGFGHLRDKLLRKAIEHLLDRIEERS</sequence>
<dbReference type="PROSITE" id="PS50949">
    <property type="entry name" value="HTH_GNTR"/>
    <property type="match status" value="1"/>
</dbReference>
<keyword evidence="8" id="KW-1185">Reference proteome</keyword>
<dbReference type="SUPFAM" id="SSF53383">
    <property type="entry name" value="PLP-dependent transferases"/>
    <property type="match status" value="1"/>
</dbReference>
<dbReference type="InterPro" id="IPR051446">
    <property type="entry name" value="HTH_trans_reg/aminotransferase"/>
</dbReference>
<comment type="similarity">
    <text evidence="1">In the C-terminal section; belongs to the class-I pyridoxal-phosphate-dependent aminotransferase family.</text>
</comment>
<reference evidence="7" key="1">
    <citation type="submission" date="2021-01" db="EMBL/GenBank/DDBJ databases">
        <title>Whole genome shotgun sequence of Rhizocola hellebori NBRC 109834.</title>
        <authorList>
            <person name="Komaki H."/>
            <person name="Tamura T."/>
        </authorList>
    </citation>
    <scope>NUCLEOTIDE SEQUENCE</scope>
    <source>
        <strain evidence="7">NBRC 109834</strain>
    </source>
</reference>
<protein>
    <submittedName>
        <fullName evidence="7">GntR family transcriptional regulator</fullName>
    </submittedName>
</protein>
<dbReference type="CDD" id="cd00609">
    <property type="entry name" value="AAT_like"/>
    <property type="match status" value="1"/>
</dbReference>
<dbReference type="Gene3D" id="3.40.640.10">
    <property type="entry name" value="Type I PLP-dependent aspartate aminotransferase-like (Major domain)"/>
    <property type="match status" value="1"/>
</dbReference>
<dbReference type="GO" id="GO:0003677">
    <property type="term" value="F:DNA binding"/>
    <property type="evidence" value="ECO:0007669"/>
    <property type="project" value="UniProtKB-KW"/>
</dbReference>
<dbReference type="InterPro" id="IPR015421">
    <property type="entry name" value="PyrdxlP-dep_Trfase_major"/>
</dbReference>
<evidence type="ECO:0000256" key="3">
    <source>
        <dbReference type="ARBA" id="ARBA00023015"/>
    </source>
</evidence>
<dbReference type="InterPro" id="IPR015424">
    <property type="entry name" value="PyrdxlP-dep_Trfase"/>
</dbReference>
<evidence type="ECO:0000256" key="1">
    <source>
        <dbReference type="ARBA" id="ARBA00005384"/>
    </source>
</evidence>
<dbReference type="Pfam" id="PF00392">
    <property type="entry name" value="GntR"/>
    <property type="match status" value="1"/>
</dbReference>
<gene>
    <name evidence="7" type="ORF">Rhe02_00160</name>
</gene>
<dbReference type="SMART" id="SM00345">
    <property type="entry name" value="HTH_GNTR"/>
    <property type="match status" value="1"/>
</dbReference>
<dbReference type="InterPro" id="IPR036388">
    <property type="entry name" value="WH-like_DNA-bd_sf"/>
</dbReference>
<dbReference type="InterPro" id="IPR000524">
    <property type="entry name" value="Tscrpt_reg_HTH_GntR"/>
</dbReference>
<name>A0A8J3Q1L6_9ACTN</name>
<dbReference type="RefSeq" id="WP_203905909.1">
    <property type="nucleotide sequence ID" value="NZ_BONY01000001.1"/>
</dbReference>
<comment type="caution">
    <text evidence="7">The sequence shown here is derived from an EMBL/GenBank/DDBJ whole genome shotgun (WGS) entry which is preliminary data.</text>
</comment>
<dbReference type="Gene3D" id="1.10.10.10">
    <property type="entry name" value="Winged helix-like DNA-binding domain superfamily/Winged helix DNA-binding domain"/>
    <property type="match status" value="1"/>
</dbReference>
<keyword evidence="5" id="KW-0804">Transcription</keyword>
<dbReference type="PANTHER" id="PTHR46577:SF1">
    <property type="entry name" value="HTH-TYPE TRANSCRIPTIONAL REGULATORY PROTEIN GABR"/>
    <property type="match status" value="1"/>
</dbReference>
<proteinExistence type="inferred from homology"/>
<dbReference type="PANTHER" id="PTHR46577">
    <property type="entry name" value="HTH-TYPE TRANSCRIPTIONAL REGULATORY PROTEIN GABR"/>
    <property type="match status" value="1"/>
</dbReference>
<keyword evidence="4" id="KW-0238">DNA-binding</keyword>
<evidence type="ECO:0000259" key="6">
    <source>
        <dbReference type="PROSITE" id="PS50949"/>
    </source>
</evidence>
<dbReference type="InterPro" id="IPR036390">
    <property type="entry name" value="WH_DNA-bd_sf"/>
</dbReference>
<dbReference type="CDD" id="cd07377">
    <property type="entry name" value="WHTH_GntR"/>
    <property type="match status" value="1"/>
</dbReference>
<keyword evidence="2" id="KW-0663">Pyridoxal phosphate</keyword>
<dbReference type="Proteomes" id="UP000612899">
    <property type="component" value="Unassembled WGS sequence"/>
</dbReference>
<keyword evidence="3" id="KW-0805">Transcription regulation</keyword>
<organism evidence="7 8">
    <name type="scientific">Rhizocola hellebori</name>
    <dbReference type="NCBI Taxonomy" id="1392758"/>
    <lineage>
        <taxon>Bacteria</taxon>
        <taxon>Bacillati</taxon>
        <taxon>Actinomycetota</taxon>
        <taxon>Actinomycetes</taxon>
        <taxon>Micromonosporales</taxon>
        <taxon>Micromonosporaceae</taxon>
        <taxon>Rhizocola</taxon>
    </lineage>
</organism>
<dbReference type="GO" id="GO:0003700">
    <property type="term" value="F:DNA-binding transcription factor activity"/>
    <property type="evidence" value="ECO:0007669"/>
    <property type="project" value="InterPro"/>
</dbReference>
<dbReference type="AlphaFoldDB" id="A0A8J3Q1L6"/>